<keyword evidence="7" id="KW-1185">Reference proteome</keyword>
<dbReference type="Pfam" id="PF16925">
    <property type="entry name" value="TetR_C_13"/>
    <property type="match status" value="1"/>
</dbReference>
<keyword evidence="2 4" id="KW-0238">DNA-binding</keyword>
<dbReference type="InterPro" id="IPR036271">
    <property type="entry name" value="Tet_transcr_reg_TetR-rel_C_sf"/>
</dbReference>
<dbReference type="GO" id="GO:0003677">
    <property type="term" value="F:DNA binding"/>
    <property type="evidence" value="ECO:0007669"/>
    <property type="project" value="UniProtKB-UniRule"/>
</dbReference>
<accession>A0A1I2JZ17</accession>
<dbReference type="Pfam" id="PF00440">
    <property type="entry name" value="TetR_N"/>
    <property type="match status" value="1"/>
</dbReference>
<dbReference type="InterPro" id="IPR001647">
    <property type="entry name" value="HTH_TetR"/>
</dbReference>
<proteinExistence type="predicted"/>
<name>A0A1I2JZ17_9GAMM</name>
<dbReference type="PROSITE" id="PS50977">
    <property type="entry name" value="HTH_TETR_2"/>
    <property type="match status" value="1"/>
</dbReference>
<evidence type="ECO:0000256" key="2">
    <source>
        <dbReference type="ARBA" id="ARBA00023125"/>
    </source>
</evidence>
<dbReference type="InterPro" id="IPR009057">
    <property type="entry name" value="Homeodomain-like_sf"/>
</dbReference>
<evidence type="ECO:0000256" key="3">
    <source>
        <dbReference type="ARBA" id="ARBA00023163"/>
    </source>
</evidence>
<evidence type="ECO:0000313" key="7">
    <source>
        <dbReference type="Proteomes" id="UP000199477"/>
    </source>
</evidence>
<dbReference type="AlphaFoldDB" id="A0A1I2JZ17"/>
<dbReference type="InterPro" id="IPR011075">
    <property type="entry name" value="TetR_C"/>
</dbReference>
<gene>
    <name evidence="6" type="ORF">SAMN02799615_04250</name>
</gene>
<reference evidence="7" key="1">
    <citation type="submission" date="2016-10" db="EMBL/GenBank/DDBJ databases">
        <authorList>
            <person name="Varghese N."/>
            <person name="Submissions S."/>
        </authorList>
    </citation>
    <scope>NUCLEOTIDE SEQUENCE [LARGE SCALE GENOMIC DNA]</scope>
    <source>
        <strain evidence="7">UNC178MFTsu3.1</strain>
    </source>
</reference>
<dbReference type="RefSeq" id="WP_026636844.1">
    <property type="nucleotide sequence ID" value="NZ_FONH01000032.1"/>
</dbReference>
<keyword evidence="1" id="KW-0805">Transcription regulation</keyword>
<dbReference type="Gene3D" id="1.10.357.10">
    <property type="entry name" value="Tetracycline Repressor, domain 2"/>
    <property type="match status" value="1"/>
</dbReference>
<dbReference type="SUPFAM" id="SSF46689">
    <property type="entry name" value="Homeodomain-like"/>
    <property type="match status" value="1"/>
</dbReference>
<dbReference type="PANTHER" id="PTHR47506:SF6">
    <property type="entry name" value="HTH-TYPE TRANSCRIPTIONAL REPRESSOR NEMR"/>
    <property type="match status" value="1"/>
</dbReference>
<feature type="DNA-binding region" description="H-T-H motif" evidence="4">
    <location>
        <begin position="31"/>
        <end position="50"/>
    </location>
</feature>
<evidence type="ECO:0000256" key="1">
    <source>
        <dbReference type="ARBA" id="ARBA00023015"/>
    </source>
</evidence>
<dbReference type="EMBL" id="FONH01000032">
    <property type="protein sequence ID" value="SFF57996.1"/>
    <property type="molecule type" value="Genomic_DNA"/>
</dbReference>
<protein>
    <submittedName>
        <fullName evidence="6">Transcriptional regulator, TetR family</fullName>
    </submittedName>
</protein>
<evidence type="ECO:0000313" key="6">
    <source>
        <dbReference type="EMBL" id="SFF57996.1"/>
    </source>
</evidence>
<feature type="domain" description="HTH tetR-type" evidence="5">
    <location>
        <begin position="8"/>
        <end position="68"/>
    </location>
</feature>
<evidence type="ECO:0000259" key="5">
    <source>
        <dbReference type="PROSITE" id="PS50977"/>
    </source>
</evidence>
<evidence type="ECO:0000256" key="4">
    <source>
        <dbReference type="PROSITE-ProRule" id="PRU00335"/>
    </source>
</evidence>
<dbReference type="STRING" id="500610.SAMN02799615_04250"/>
<dbReference type="SUPFAM" id="SSF48498">
    <property type="entry name" value="Tetracyclin repressor-like, C-terminal domain"/>
    <property type="match status" value="1"/>
</dbReference>
<organism evidence="6 7">
    <name type="scientific">Dyella marensis</name>
    <dbReference type="NCBI Taxonomy" id="500610"/>
    <lineage>
        <taxon>Bacteria</taxon>
        <taxon>Pseudomonadati</taxon>
        <taxon>Pseudomonadota</taxon>
        <taxon>Gammaproteobacteria</taxon>
        <taxon>Lysobacterales</taxon>
        <taxon>Rhodanobacteraceae</taxon>
        <taxon>Dyella</taxon>
    </lineage>
</organism>
<dbReference type="PRINTS" id="PR00455">
    <property type="entry name" value="HTHTETR"/>
</dbReference>
<dbReference type="Proteomes" id="UP000199477">
    <property type="component" value="Unassembled WGS sequence"/>
</dbReference>
<keyword evidence="3" id="KW-0804">Transcription</keyword>
<sequence length="200" mass="21464">MIATAPSTDVRQHILDVARPLLLSKGFTAVGLAEVLAAARVPKGSFYHYFGSKEAFGEAVLEDYFGNYLAHTDTLLAGEGTAAQRLLAFFDDWLDSQTGDEAQSRCLAVKLGAEVCDLSESMRTALERGTGGVIERLARCIEDGRADGSVVPAWEAHAVAAMLYQSWLGASLLAKISRNRAPLDTAVIGTRQLLGLHDKV</sequence>
<dbReference type="PANTHER" id="PTHR47506">
    <property type="entry name" value="TRANSCRIPTIONAL REGULATORY PROTEIN"/>
    <property type="match status" value="1"/>
</dbReference>